<dbReference type="AlphaFoldDB" id="A0A8C2U510"/>
<evidence type="ECO:0000256" key="1">
    <source>
        <dbReference type="ARBA" id="ARBA00022737"/>
    </source>
</evidence>
<dbReference type="Ensembl" id="ENSCJPT00005032027.1">
    <property type="protein sequence ID" value="ENSCJPP00005023370.1"/>
    <property type="gene ID" value="ENSCJPG00005018548.1"/>
</dbReference>
<dbReference type="PANTHER" id="PTHR12106">
    <property type="entry name" value="SORTILIN RELATED"/>
    <property type="match status" value="1"/>
</dbReference>
<accession>A0A8C2U510</accession>
<dbReference type="Gene3D" id="2.130.10.10">
    <property type="entry name" value="YVTN repeat-like/Quinoprotein amine dehydrogenase"/>
    <property type="match status" value="1"/>
</dbReference>
<evidence type="ECO:0000313" key="4">
    <source>
        <dbReference type="Ensembl" id="ENSCJPP00005023370.1"/>
    </source>
</evidence>
<feature type="domain" description="Sortilin N-terminal" evidence="3">
    <location>
        <begin position="246"/>
        <end position="454"/>
    </location>
</feature>
<dbReference type="PANTHER" id="PTHR12106:SF9">
    <property type="entry name" value="VPS10 DOMAIN-CONTAINING RECEPTOR SORCS2"/>
    <property type="match status" value="1"/>
</dbReference>
<reference evidence="4" key="1">
    <citation type="submission" date="2015-11" db="EMBL/GenBank/DDBJ databases">
        <authorList>
            <consortium name="International Coturnix japonica Genome Analysis Consortium"/>
            <person name="Warren W."/>
            <person name="Burt D.W."/>
            <person name="Antin P.B."/>
            <person name="Lanford R."/>
            <person name="Gros J."/>
            <person name="Wilson R.K."/>
        </authorList>
    </citation>
    <scope>NUCLEOTIDE SEQUENCE [LARGE SCALE GENOMIC DNA]</scope>
</reference>
<evidence type="ECO:0000256" key="2">
    <source>
        <dbReference type="SAM" id="MobiDB-lite"/>
    </source>
</evidence>
<dbReference type="InterPro" id="IPR050310">
    <property type="entry name" value="VPS10-sortilin"/>
</dbReference>
<feature type="compositionally biased region" description="Gly residues" evidence="2">
    <location>
        <begin position="172"/>
        <end position="184"/>
    </location>
</feature>
<keyword evidence="5" id="KW-1185">Reference proteome</keyword>
<feature type="compositionally biased region" description="Pro residues" evidence="2">
    <location>
        <begin position="87"/>
        <end position="106"/>
    </location>
</feature>
<feature type="region of interest" description="Disordered" evidence="2">
    <location>
        <begin position="147"/>
        <end position="194"/>
    </location>
</feature>
<dbReference type="GO" id="GO:0016020">
    <property type="term" value="C:membrane"/>
    <property type="evidence" value="ECO:0007669"/>
    <property type="project" value="TreeGrafter"/>
</dbReference>
<dbReference type="Proteomes" id="UP000694412">
    <property type="component" value="Chromosome 4"/>
</dbReference>
<evidence type="ECO:0000259" key="3">
    <source>
        <dbReference type="Pfam" id="PF15902"/>
    </source>
</evidence>
<reference evidence="4" key="2">
    <citation type="submission" date="2025-08" db="UniProtKB">
        <authorList>
            <consortium name="Ensembl"/>
        </authorList>
    </citation>
    <scope>IDENTIFICATION</scope>
</reference>
<dbReference type="GeneTree" id="ENSGT01030000234563"/>
<protein>
    <submittedName>
        <fullName evidence="4">Sortilin related VPS10 domain containing receptor 2</fullName>
    </submittedName>
</protein>
<dbReference type="SUPFAM" id="SSF110296">
    <property type="entry name" value="Oligoxyloglucan reducing end-specific cellobiohydrolase"/>
    <property type="match status" value="1"/>
</dbReference>
<proteinExistence type="predicted"/>
<dbReference type="InterPro" id="IPR031778">
    <property type="entry name" value="Sortilin_N"/>
</dbReference>
<name>A0A8C2U510_COTJA</name>
<feature type="region of interest" description="Disordered" evidence="2">
    <location>
        <begin position="31"/>
        <end position="122"/>
    </location>
</feature>
<dbReference type="FunFam" id="2.130.10.10:FF:000572">
    <property type="entry name" value="VPS10 domain-containing receptor SorCS2 isoform X2"/>
    <property type="match status" value="1"/>
</dbReference>
<evidence type="ECO:0000313" key="5">
    <source>
        <dbReference type="Proteomes" id="UP000694412"/>
    </source>
</evidence>
<organism evidence="4 5">
    <name type="scientific">Coturnix japonica</name>
    <name type="common">Japanese quail</name>
    <name type="synonym">Coturnix coturnix japonica</name>
    <dbReference type="NCBI Taxonomy" id="93934"/>
    <lineage>
        <taxon>Eukaryota</taxon>
        <taxon>Metazoa</taxon>
        <taxon>Chordata</taxon>
        <taxon>Craniata</taxon>
        <taxon>Vertebrata</taxon>
        <taxon>Euteleostomi</taxon>
        <taxon>Archelosauria</taxon>
        <taxon>Archosauria</taxon>
        <taxon>Dinosauria</taxon>
        <taxon>Saurischia</taxon>
        <taxon>Theropoda</taxon>
        <taxon>Coelurosauria</taxon>
        <taxon>Aves</taxon>
        <taxon>Neognathae</taxon>
        <taxon>Galloanserae</taxon>
        <taxon>Galliformes</taxon>
        <taxon>Phasianidae</taxon>
        <taxon>Perdicinae</taxon>
        <taxon>Coturnix</taxon>
    </lineage>
</organism>
<sequence>MRDLGCDLVVACPAVCNPIYNVMCNVTCDPHSDPQSNSRYDPPRPGAARSDPRRAAFRCGPADGGAAPAGRSAPRTPLPREPRSGYNPPPPPPSAAVSPCPPPPRLSLPRRRATMAHAGPRVSPAAARLPLLLLLLPLLGAAAAPRCAEPCGRPSPGAVTRGARSLPEARRGGGGAAAAAAGGGRSRRASPAAGRERVSLLSTSFVLKGDASHNQAMVHWTGENSSVILILTKYYHTDMGKVLESSLWRSSDFGTLYTKLNLQPGIATVIDNFYICPTNKKKIILVSSSHNDRDQSLFISTDEGATFQKQPITFFVETLLFHPKEEDKVLAYTKEGKVYVSIDLGKKWVLLQEHVSKDHIFWAVAGVDGDPDLVHMEIQDPSGGYRYITCQIQNCSDKTMTVQFAGSTDRDSLTVQDDYIFLQTTSANRTKYYVSYRRNGFVQMKLPKYALPKAMDSQGQEDIQM</sequence>
<feature type="compositionally biased region" description="Low complexity" evidence="2">
    <location>
        <begin position="60"/>
        <end position="75"/>
    </location>
</feature>
<reference evidence="4" key="3">
    <citation type="submission" date="2025-09" db="UniProtKB">
        <authorList>
            <consortium name="Ensembl"/>
        </authorList>
    </citation>
    <scope>IDENTIFICATION</scope>
</reference>
<dbReference type="InterPro" id="IPR015943">
    <property type="entry name" value="WD40/YVTN_repeat-like_dom_sf"/>
</dbReference>
<gene>
    <name evidence="4" type="primary">SORCS2</name>
</gene>
<keyword evidence="1" id="KW-0677">Repeat</keyword>
<dbReference type="Pfam" id="PF15902">
    <property type="entry name" value="Sortilin-Vps10"/>
    <property type="match status" value="1"/>
</dbReference>